<dbReference type="EMBL" id="JXMU01000004">
    <property type="protein sequence ID" value="KPB02210.1"/>
    <property type="molecule type" value="Genomic_DNA"/>
</dbReference>
<evidence type="ECO:0000259" key="2">
    <source>
        <dbReference type="Pfam" id="PF00248"/>
    </source>
</evidence>
<accession>A0A0M9GNW9</accession>
<sequence length="347" mass="38987">MKYNPLGRTDIKVSEICLGTMTWGEQNTESEGHEQMDYAVGEGVNFFDTAELYPVVPIRAQTHGDTERVIGNWFQKRGKRDDIILASKVGGPGQDHLINGAGFSREGIKKACEESLKRLKTDYIDLYQVHWPNRGSYHFRQTWTFAPETEDSQKCKDDIAMILGALGELVDEGKVRHVGLSNESTWGTAQYLRLAEEQNLPRVVTIQNEYNLMNRIYDLDLAELSIHEDVGCMCFSPLAASMLSGKYQNGALPEGSRRTIQEDLSGRYTERSMPALEAYLDVAKRHGLVPAQMAIAFCISRPFMTSTIIGATSVEQLKCDIAAKDVKLSEAVMKDIFDTYQKWPVPM</sequence>
<feature type="domain" description="NADP-dependent oxidoreductase" evidence="2">
    <location>
        <begin position="15"/>
        <end position="336"/>
    </location>
</feature>
<dbReference type="Pfam" id="PF00248">
    <property type="entry name" value="Aldo_ket_red"/>
    <property type="match status" value="1"/>
</dbReference>
<gene>
    <name evidence="3" type="ORF">SU32_04215</name>
</gene>
<name>A0A0M9GNW9_9HYPH</name>
<protein>
    <submittedName>
        <fullName evidence="3">Aldo/keto reductase</fullName>
    </submittedName>
</protein>
<evidence type="ECO:0000256" key="1">
    <source>
        <dbReference type="ARBA" id="ARBA00023002"/>
    </source>
</evidence>
<evidence type="ECO:0000313" key="4">
    <source>
        <dbReference type="Proteomes" id="UP000038011"/>
    </source>
</evidence>
<keyword evidence="1" id="KW-0560">Oxidoreductase</keyword>
<dbReference type="Gene3D" id="3.20.20.100">
    <property type="entry name" value="NADP-dependent oxidoreductase domain"/>
    <property type="match status" value="1"/>
</dbReference>
<proteinExistence type="predicted"/>
<dbReference type="InterPro" id="IPR050523">
    <property type="entry name" value="AKR_Detox_Biosynth"/>
</dbReference>
<keyword evidence="4" id="KW-1185">Reference proteome</keyword>
<comment type="caution">
    <text evidence="3">The sequence shown here is derived from an EMBL/GenBank/DDBJ whole genome shotgun (WGS) entry which is preliminary data.</text>
</comment>
<dbReference type="STRING" id="1514904.SU32_04215"/>
<dbReference type="PATRIC" id="fig|1514904.3.peg.2728"/>
<dbReference type="OrthoDB" id="9803483at2"/>
<dbReference type="InterPro" id="IPR020471">
    <property type="entry name" value="AKR"/>
</dbReference>
<evidence type="ECO:0000313" key="3">
    <source>
        <dbReference type="EMBL" id="KPB02210.1"/>
    </source>
</evidence>
<dbReference type="PANTHER" id="PTHR43364:SF4">
    <property type="entry name" value="NAD(P)-LINKED OXIDOREDUCTASE SUPERFAMILY PROTEIN"/>
    <property type="match status" value="1"/>
</dbReference>
<dbReference type="InterPro" id="IPR023210">
    <property type="entry name" value="NADP_OxRdtase_dom"/>
</dbReference>
<dbReference type="Proteomes" id="UP000038011">
    <property type="component" value="Unassembled WGS sequence"/>
</dbReference>
<dbReference type="CDD" id="cd19094">
    <property type="entry name" value="AKR_Tas-like"/>
    <property type="match status" value="1"/>
</dbReference>
<dbReference type="PANTHER" id="PTHR43364">
    <property type="entry name" value="NADH-SPECIFIC METHYLGLYOXAL REDUCTASE-RELATED"/>
    <property type="match status" value="1"/>
</dbReference>
<dbReference type="SUPFAM" id="SSF51430">
    <property type="entry name" value="NAD(P)-linked oxidoreductase"/>
    <property type="match status" value="1"/>
</dbReference>
<reference evidence="3 4" key="1">
    <citation type="submission" date="2015-01" db="EMBL/GenBank/DDBJ databases">
        <title>Ahrensia donghaiensis sp. nov., a novel dimethylsulphoniopropionate-cleavage bacterium isolated from seawater and emended descriptions of the genus Ahrensia and Ahrensia kielensis.</title>
        <authorList>
            <person name="Liu J."/>
        </authorList>
    </citation>
    <scope>NUCLEOTIDE SEQUENCE [LARGE SCALE GENOMIC DNA]</scope>
    <source>
        <strain evidence="3 4">LZD062</strain>
    </source>
</reference>
<organism evidence="3 4">
    <name type="scientific">Ahrensia marina</name>
    <dbReference type="NCBI Taxonomy" id="1514904"/>
    <lineage>
        <taxon>Bacteria</taxon>
        <taxon>Pseudomonadati</taxon>
        <taxon>Pseudomonadota</taxon>
        <taxon>Alphaproteobacteria</taxon>
        <taxon>Hyphomicrobiales</taxon>
        <taxon>Ahrensiaceae</taxon>
        <taxon>Ahrensia</taxon>
    </lineage>
</organism>
<dbReference type="RefSeq" id="WP_053998099.1">
    <property type="nucleotide sequence ID" value="NZ_JXMU01000004.1"/>
</dbReference>
<dbReference type="GO" id="GO:0016491">
    <property type="term" value="F:oxidoreductase activity"/>
    <property type="evidence" value="ECO:0007669"/>
    <property type="project" value="UniProtKB-KW"/>
</dbReference>
<dbReference type="AlphaFoldDB" id="A0A0M9GNW9"/>
<dbReference type="PRINTS" id="PR00069">
    <property type="entry name" value="ALDKETRDTASE"/>
</dbReference>
<dbReference type="InterPro" id="IPR036812">
    <property type="entry name" value="NAD(P)_OxRdtase_dom_sf"/>
</dbReference>